<dbReference type="OrthoDB" id="9997065at2"/>
<feature type="transmembrane region" description="Helical" evidence="1">
    <location>
        <begin position="155"/>
        <end position="183"/>
    </location>
</feature>
<organism evidence="2 3">
    <name type="scientific">Clostridium manihotivorum</name>
    <dbReference type="NCBI Taxonomy" id="2320868"/>
    <lineage>
        <taxon>Bacteria</taxon>
        <taxon>Bacillati</taxon>
        <taxon>Bacillota</taxon>
        <taxon>Clostridia</taxon>
        <taxon>Eubacteriales</taxon>
        <taxon>Clostridiaceae</taxon>
        <taxon>Clostridium</taxon>
    </lineage>
</organism>
<keyword evidence="1" id="KW-0472">Membrane</keyword>
<protein>
    <recommendedName>
        <fullName evidence="4">ABC-2 type transport system permease protein</fullName>
    </recommendedName>
</protein>
<evidence type="ECO:0000313" key="3">
    <source>
        <dbReference type="Proteomes" id="UP000286268"/>
    </source>
</evidence>
<gene>
    <name evidence="2" type="ORF">C1I91_23420</name>
</gene>
<feature type="transmembrane region" description="Helical" evidence="1">
    <location>
        <begin position="119"/>
        <end position="143"/>
    </location>
</feature>
<reference evidence="2 3" key="1">
    <citation type="submission" date="2018-01" db="EMBL/GenBank/DDBJ databases">
        <title>Genome Sequencing and Assembly of Anaerobacter polyendosporus strain CT4.</title>
        <authorList>
            <person name="Tachaapaikoon C."/>
            <person name="Sutheeworapong S."/>
            <person name="Jenjaroenpun P."/>
            <person name="Wongsurawat T."/>
            <person name="Nookeaw I."/>
            <person name="Cheawchanlertfa P."/>
            <person name="Kosugi A."/>
            <person name="Cheevadhanarak S."/>
            <person name="Ratanakhanokchai K."/>
        </authorList>
    </citation>
    <scope>NUCLEOTIDE SEQUENCE [LARGE SCALE GENOMIC DNA]</scope>
    <source>
        <strain evidence="2 3">CT4</strain>
    </source>
</reference>
<dbReference type="EMBL" id="CP025746">
    <property type="protein sequence ID" value="QAA34353.1"/>
    <property type="molecule type" value="Genomic_DNA"/>
</dbReference>
<feature type="transmembrane region" description="Helical" evidence="1">
    <location>
        <begin position="392"/>
        <end position="418"/>
    </location>
</feature>
<proteinExistence type="predicted"/>
<evidence type="ECO:0000313" key="2">
    <source>
        <dbReference type="EMBL" id="QAA34353.1"/>
    </source>
</evidence>
<dbReference type="AlphaFoldDB" id="A0A410DZ64"/>
<feature type="transmembrane region" description="Helical" evidence="1">
    <location>
        <begin position="424"/>
        <end position="443"/>
    </location>
</feature>
<dbReference type="KEGG" id="cmah:C1I91_23420"/>
<keyword evidence="3" id="KW-1185">Reference proteome</keyword>
<keyword evidence="1" id="KW-0812">Transmembrane</keyword>
<evidence type="ECO:0000256" key="1">
    <source>
        <dbReference type="SAM" id="Phobius"/>
    </source>
</evidence>
<feature type="transmembrane region" description="Helical" evidence="1">
    <location>
        <begin position="497"/>
        <end position="514"/>
    </location>
</feature>
<accession>A0A410DZ64</accession>
<sequence>MTQLKLTPQKQLVSLIKTNVRSKLNLTLGEEGRGGKLIKAVIFIIFAISCMEISFARVFNTLHTSRSEILMLNSIINIQLFISSLLMLKQIITTFYLASDWKEMIIFPIKPGKLLFSKAVMSYLYNSLVSILVVVFLFSYGILEHVSINYYLQVFIYQIIITAVPVVYITLITLTIFWVVAAISNRKATWKIDIWLILVDIAVMILTYFLMKSALINHIVFNNLLLYSFFKESLSKALFINYFIAMSIITISSFGFYKLGEAYASIMKSEIFASKASEKSEVDTSNYDFRPKNTIISNVIRDLKVIIQIPSIRFNCITFNFMYSIIGAIGLLVFRRQISNIIVIAPSLKPFLLVLWLLSFQIGNATMITSFSREGRSLTQLKVFPVEKRDFLLAKFIVAMLTNIIVFISSNVLIMVFYSNFLEFLLLEVIAVTYIIGMTIILIQLDIENMSLNWVEVKDLFSAEHIFKVLKPYFILTLLPLIFIVMISSIFKSKLLLLYLSPVFLLITILVYAGHSFRKLIAYKDAPL</sequence>
<dbReference type="Proteomes" id="UP000286268">
    <property type="component" value="Chromosome"/>
</dbReference>
<feature type="transmembrane region" description="Helical" evidence="1">
    <location>
        <begin position="314"/>
        <end position="333"/>
    </location>
</feature>
<feature type="transmembrane region" description="Helical" evidence="1">
    <location>
        <begin position="195"/>
        <end position="219"/>
    </location>
</feature>
<keyword evidence="1" id="KW-1133">Transmembrane helix</keyword>
<feature type="transmembrane region" description="Helical" evidence="1">
    <location>
        <begin position="473"/>
        <end position="491"/>
    </location>
</feature>
<evidence type="ECO:0008006" key="4">
    <source>
        <dbReference type="Google" id="ProtNLM"/>
    </source>
</evidence>
<dbReference type="RefSeq" id="WP_128215070.1">
    <property type="nucleotide sequence ID" value="NZ_CP025746.1"/>
</dbReference>
<feature type="transmembrane region" description="Helical" evidence="1">
    <location>
        <begin position="37"/>
        <end position="56"/>
    </location>
</feature>
<name>A0A410DZ64_9CLOT</name>
<feature type="transmembrane region" description="Helical" evidence="1">
    <location>
        <begin position="239"/>
        <end position="259"/>
    </location>
</feature>
<feature type="transmembrane region" description="Helical" evidence="1">
    <location>
        <begin position="76"/>
        <end position="98"/>
    </location>
</feature>